<evidence type="ECO:0000313" key="1">
    <source>
        <dbReference type="EMBL" id="KAJ7778117.1"/>
    </source>
</evidence>
<name>A0AAD7K4C7_9AGAR</name>
<proteinExistence type="predicted"/>
<sequence length="238" mass="25814">SRATVILTVIRKLQVRLRAGGVESSTASSRTPPCCVYPAGCLSGLNGQVVVAACQSSNYFFQIPRGSSNKEFNLGGHCSSPANSLIETLGCIPLISCCGCPFQTTSSNMLDMLEWKGDRVRAGGQKREHSSKILSSIPASTFYSYCGMESVFCPRPRLQSSLQAPGRLIIWTTLESMNRQLYLRIYTPPQHVVRSRFVCAAQLGPLYCQLQAVVHPVPSPTISSSAICVSSTMFPSPR</sequence>
<feature type="non-terminal residue" evidence="1">
    <location>
        <position position="1"/>
    </location>
</feature>
<evidence type="ECO:0000313" key="2">
    <source>
        <dbReference type="Proteomes" id="UP001215598"/>
    </source>
</evidence>
<comment type="caution">
    <text evidence="1">The sequence shown here is derived from an EMBL/GenBank/DDBJ whole genome shotgun (WGS) entry which is preliminary data.</text>
</comment>
<accession>A0AAD7K4C7</accession>
<dbReference type="Proteomes" id="UP001215598">
    <property type="component" value="Unassembled WGS sequence"/>
</dbReference>
<dbReference type="EMBL" id="JARKIB010000007">
    <property type="protein sequence ID" value="KAJ7778117.1"/>
    <property type="molecule type" value="Genomic_DNA"/>
</dbReference>
<keyword evidence="2" id="KW-1185">Reference proteome</keyword>
<dbReference type="AlphaFoldDB" id="A0AAD7K4C7"/>
<protein>
    <submittedName>
        <fullName evidence="1">Uncharacterized protein</fullName>
    </submittedName>
</protein>
<reference evidence="1" key="1">
    <citation type="submission" date="2023-03" db="EMBL/GenBank/DDBJ databases">
        <title>Massive genome expansion in bonnet fungi (Mycena s.s.) driven by repeated elements and novel gene families across ecological guilds.</title>
        <authorList>
            <consortium name="Lawrence Berkeley National Laboratory"/>
            <person name="Harder C.B."/>
            <person name="Miyauchi S."/>
            <person name="Viragh M."/>
            <person name="Kuo A."/>
            <person name="Thoen E."/>
            <person name="Andreopoulos B."/>
            <person name="Lu D."/>
            <person name="Skrede I."/>
            <person name="Drula E."/>
            <person name="Henrissat B."/>
            <person name="Morin E."/>
            <person name="Kohler A."/>
            <person name="Barry K."/>
            <person name="LaButti K."/>
            <person name="Morin E."/>
            <person name="Salamov A."/>
            <person name="Lipzen A."/>
            <person name="Mereny Z."/>
            <person name="Hegedus B."/>
            <person name="Baldrian P."/>
            <person name="Stursova M."/>
            <person name="Weitz H."/>
            <person name="Taylor A."/>
            <person name="Grigoriev I.V."/>
            <person name="Nagy L.G."/>
            <person name="Martin F."/>
            <person name="Kauserud H."/>
        </authorList>
    </citation>
    <scope>NUCLEOTIDE SEQUENCE</scope>
    <source>
        <strain evidence="1">CBHHK182m</strain>
    </source>
</reference>
<organism evidence="1 2">
    <name type="scientific">Mycena metata</name>
    <dbReference type="NCBI Taxonomy" id="1033252"/>
    <lineage>
        <taxon>Eukaryota</taxon>
        <taxon>Fungi</taxon>
        <taxon>Dikarya</taxon>
        <taxon>Basidiomycota</taxon>
        <taxon>Agaricomycotina</taxon>
        <taxon>Agaricomycetes</taxon>
        <taxon>Agaricomycetidae</taxon>
        <taxon>Agaricales</taxon>
        <taxon>Marasmiineae</taxon>
        <taxon>Mycenaceae</taxon>
        <taxon>Mycena</taxon>
    </lineage>
</organism>
<gene>
    <name evidence="1" type="ORF">B0H16DRAFT_1846031</name>
</gene>